<dbReference type="Proteomes" id="UP000197619">
    <property type="component" value="Unassembled WGS sequence"/>
</dbReference>
<dbReference type="AlphaFoldDB" id="A0A218UF85"/>
<reference evidence="1 2" key="1">
    <citation type="submission" date="2017-05" db="EMBL/GenBank/DDBJ databases">
        <title>Genome of assembly of the Bengalese finch, Lonchura striata domestica.</title>
        <authorList>
            <person name="Colquitt B.M."/>
            <person name="Brainard M.S."/>
        </authorList>
    </citation>
    <scope>NUCLEOTIDE SEQUENCE [LARGE SCALE GENOMIC DNA]</scope>
    <source>
        <strain evidence="1">White83orange57</strain>
    </source>
</reference>
<comment type="caution">
    <text evidence="1">The sequence shown here is derived from an EMBL/GenBank/DDBJ whole genome shotgun (WGS) entry which is preliminary data.</text>
</comment>
<accession>A0A218UF85</accession>
<organism evidence="1 2">
    <name type="scientific">Lonchura striata</name>
    <name type="common">white-rumped munia</name>
    <dbReference type="NCBI Taxonomy" id="40157"/>
    <lineage>
        <taxon>Eukaryota</taxon>
        <taxon>Metazoa</taxon>
        <taxon>Chordata</taxon>
        <taxon>Craniata</taxon>
        <taxon>Vertebrata</taxon>
        <taxon>Euteleostomi</taxon>
        <taxon>Archelosauria</taxon>
        <taxon>Archosauria</taxon>
        <taxon>Dinosauria</taxon>
        <taxon>Saurischia</taxon>
        <taxon>Theropoda</taxon>
        <taxon>Coelurosauria</taxon>
        <taxon>Aves</taxon>
        <taxon>Neognathae</taxon>
        <taxon>Neoaves</taxon>
        <taxon>Telluraves</taxon>
        <taxon>Australaves</taxon>
        <taxon>Passeriformes</taxon>
        <taxon>Passeroidea</taxon>
        <taxon>Estrildidae</taxon>
        <taxon>Estrildinae</taxon>
        <taxon>Lonchura</taxon>
    </lineage>
</organism>
<gene>
    <name evidence="1" type="ORF">RLOC_00000127</name>
</gene>
<sequence>MSSLGPSASPRRCRPGFVH</sequence>
<evidence type="ECO:0000313" key="2">
    <source>
        <dbReference type="Proteomes" id="UP000197619"/>
    </source>
</evidence>
<proteinExistence type="predicted"/>
<dbReference type="EMBL" id="MUZQ01000350">
    <property type="protein sequence ID" value="OWK52393.1"/>
    <property type="molecule type" value="Genomic_DNA"/>
</dbReference>
<protein>
    <submittedName>
        <fullName evidence="1">Uncharacterized protein</fullName>
    </submittedName>
</protein>
<name>A0A218UF85_9PASE</name>
<keyword evidence="2" id="KW-1185">Reference proteome</keyword>
<evidence type="ECO:0000313" key="1">
    <source>
        <dbReference type="EMBL" id="OWK52393.1"/>
    </source>
</evidence>